<evidence type="ECO:0000313" key="2">
    <source>
        <dbReference type="EMBL" id="JAP79626.1"/>
    </source>
</evidence>
<dbReference type="InterPro" id="IPR012674">
    <property type="entry name" value="Calycin"/>
</dbReference>
<dbReference type="EMBL" id="GEDV01008931">
    <property type="protein sequence ID" value="JAP79626.1"/>
    <property type="molecule type" value="Transcribed_RNA"/>
</dbReference>
<dbReference type="SUPFAM" id="SSF50814">
    <property type="entry name" value="Lipocalins"/>
    <property type="match status" value="1"/>
</dbReference>
<name>A0A131YNF9_RHIAP</name>
<organism evidence="2">
    <name type="scientific">Rhipicephalus appendiculatus</name>
    <name type="common">Brown ear tick</name>
    <dbReference type="NCBI Taxonomy" id="34631"/>
    <lineage>
        <taxon>Eukaryota</taxon>
        <taxon>Metazoa</taxon>
        <taxon>Ecdysozoa</taxon>
        <taxon>Arthropoda</taxon>
        <taxon>Chelicerata</taxon>
        <taxon>Arachnida</taxon>
        <taxon>Acari</taxon>
        <taxon>Parasitiformes</taxon>
        <taxon>Ixodida</taxon>
        <taxon>Ixodoidea</taxon>
        <taxon>Ixodidae</taxon>
        <taxon>Rhipicephalinae</taxon>
        <taxon>Rhipicephalus</taxon>
        <taxon>Rhipicephalus</taxon>
    </lineage>
</organism>
<proteinExistence type="predicted"/>
<keyword evidence="1" id="KW-0732">Signal</keyword>
<protein>
    <submittedName>
        <fullName evidence="2">Lipocalin</fullName>
    </submittedName>
</protein>
<dbReference type="Gene3D" id="2.40.128.20">
    <property type="match status" value="1"/>
</dbReference>
<sequence>MNCGWCLFLVLTTSARVCDSNSPFGQIPANEKEKVAAVDKLLRESSILYAAYRTEWPPYYGDRTKCWTSTKQSCDKYSCTHLLSYDIIGKIKNGQHVSGWEERRTVIKYHVGYNRDQAVVSSEIPDKEQLRLGLIGIFVVIHATNNCFVLCVRVKKGEKAQCALWVLPEILNEEMNDCYMPFIAQCMKEGARVYVYNKSECKNKDSSG</sequence>
<feature type="chain" id="PRO_5007285614" evidence="1">
    <location>
        <begin position="21"/>
        <end position="208"/>
    </location>
</feature>
<feature type="signal peptide" evidence="1">
    <location>
        <begin position="1"/>
        <end position="20"/>
    </location>
</feature>
<accession>A0A131YNF9</accession>
<dbReference type="AlphaFoldDB" id="A0A131YNF9"/>
<evidence type="ECO:0000256" key="1">
    <source>
        <dbReference type="SAM" id="SignalP"/>
    </source>
</evidence>
<reference evidence="2" key="1">
    <citation type="journal article" date="2016" name="Ticks Tick Borne Dis.">
        <title>De novo assembly and annotation of the salivary gland transcriptome of Rhipicephalus appendiculatus male and female ticks during blood feeding.</title>
        <authorList>
            <person name="de Castro M.H."/>
            <person name="de Klerk D."/>
            <person name="Pienaar R."/>
            <person name="Latif A.A."/>
            <person name="Rees D.J."/>
            <person name="Mans B.J."/>
        </authorList>
    </citation>
    <scope>NUCLEOTIDE SEQUENCE</scope>
    <source>
        <tissue evidence="2">Salivary glands</tissue>
    </source>
</reference>